<comment type="similarity">
    <text evidence="1">Belongs to the Cyclase 1 superfamily.</text>
</comment>
<gene>
    <name evidence="2" type="ORF">SPSK_06395</name>
</gene>
<dbReference type="VEuPathDB" id="FungiDB:SPSK_06395"/>
<dbReference type="EMBL" id="AXCR01000001">
    <property type="protein sequence ID" value="KJR89698.1"/>
    <property type="molecule type" value="Genomic_DNA"/>
</dbReference>
<dbReference type="KEGG" id="ssck:SPSK_06395"/>
<dbReference type="PANTHER" id="PTHR34861">
    <property type="match status" value="1"/>
</dbReference>
<dbReference type="RefSeq" id="XP_016592374.1">
    <property type="nucleotide sequence ID" value="XM_016733101.1"/>
</dbReference>
<name>A0A0F2MJ21_SPOSC</name>
<evidence type="ECO:0008006" key="4">
    <source>
        <dbReference type="Google" id="ProtNLM"/>
    </source>
</evidence>
<protein>
    <recommendedName>
        <fullName evidence="4">Cyclase</fullName>
    </recommendedName>
</protein>
<dbReference type="AlphaFoldDB" id="A0A0F2MJ21"/>
<organism evidence="2 3">
    <name type="scientific">Sporothrix schenckii 1099-18</name>
    <dbReference type="NCBI Taxonomy" id="1397361"/>
    <lineage>
        <taxon>Eukaryota</taxon>
        <taxon>Fungi</taxon>
        <taxon>Dikarya</taxon>
        <taxon>Ascomycota</taxon>
        <taxon>Pezizomycotina</taxon>
        <taxon>Sordariomycetes</taxon>
        <taxon>Sordariomycetidae</taxon>
        <taxon>Ophiostomatales</taxon>
        <taxon>Ophiostomataceae</taxon>
        <taxon>Sporothrix</taxon>
    </lineage>
</organism>
<dbReference type="Pfam" id="PF04199">
    <property type="entry name" value="Cyclase"/>
    <property type="match status" value="1"/>
</dbReference>
<dbReference type="GO" id="GO:0019441">
    <property type="term" value="P:L-tryptophan catabolic process to kynurenine"/>
    <property type="evidence" value="ECO:0007669"/>
    <property type="project" value="InterPro"/>
</dbReference>
<dbReference type="OrthoDB" id="5396at2759"/>
<accession>A0A0F2MJ21</accession>
<dbReference type="InterPro" id="IPR037175">
    <property type="entry name" value="KFase_sf"/>
</dbReference>
<dbReference type="GO" id="GO:0004061">
    <property type="term" value="F:arylformamidase activity"/>
    <property type="evidence" value="ECO:0007669"/>
    <property type="project" value="InterPro"/>
</dbReference>
<reference evidence="2 3" key="2">
    <citation type="journal article" date="2015" name="Eukaryot. Cell">
        <title>Asexual propagation of a virulent clone complex in a human and feline outbreak of sporotrichosis.</title>
        <authorList>
            <person name="Teixeira Mde M."/>
            <person name="Rodrigues A.M."/>
            <person name="Tsui C.K."/>
            <person name="de Almeida L.G."/>
            <person name="Van Diepeningen A.D."/>
            <person name="van den Ende B.G."/>
            <person name="Fernandes G.F."/>
            <person name="Kano R."/>
            <person name="Hamelin R.C."/>
            <person name="Lopes-Bezerra L.M."/>
            <person name="Vasconcelos A.T."/>
            <person name="de Hoog S."/>
            <person name="de Camargo Z.P."/>
            <person name="Felipe M.S."/>
        </authorList>
    </citation>
    <scope>NUCLEOTIDE SEQUENCE [LARGE SCALE GENOMIC DNA]</scope>
    <source>
        <strain evidence="2 3">1099-18</strain>
    </source>
</reference>
<dbReference type="Proteomes" id="UP000033710">
    <property type="component" value="Unassembled WGS sequence"/>
</dbReference>
<dbReference type="InterPro" id="IPR007325">
    <property type="entry name" value="KFase/CYL"/>
</dbReference>
<reference evidence="2 3" key="1">
    <citation type="journal article" date="2014" name="BMC Genomics">
        <title>Comparative genomics of the major fungal agents of human and animal Sporotrichosis: Sporothrix schenckii and Sporothrix brasiliensis.</title>
        <authorList>
            <person name="Teixeira M.M."/>
            <person name="de Almeida L.G."/>
            <person name="Kubitschek-Barreira P."/>
            <person name="Alves F.L."/>
            <person name="Kioshima E.S."/>
            <person name="Abadio A.K."/>
            <person name="Fernandes L."/>
            <person name="Derengowski L.S."/>
            <person name="Ferreira K.S."/>
            <person name="Souza R.C."/>
            <person name="Ruiz J.C."/>
            <person name="de Andrade N.C."/>
            <person name="Paes H.C."/>
            <person name="Nicola A.M."/>
            <person name="Albuquerque P."/>
            <person name="Gerber A.L."/>
            <person name="Martins V.P."/>
            <person name="Peconick L.D."/>
            <person name="Neto A.V."/>
            <person name="Chaucanez C.B."/>
            <person name="Silva P.A."/>
            <person name="Cunha O.L."/>
            <person name="de Oliveira F.F."/>
            <person name="dos Santos T.C."/>
            <person name="Barros A.L."/>
            <person name="Soares M.A."/>
            <person name="de Oliveira L.M."/>
            <person name="Marini M.M."/>
            <person name="Villalobos-Duno H."/>
            <person name="Cunha M.M."/>
            <person name="de Hoog S."/>
            <person name="da Silveira J.F."/>
            <person name="Henrissat B."/>
            <person name="Nino-Vega G.A."/>
            <person name="Cisalpino P.S."/>
            <person name="Mora-Montes H.M."/>
            <person name="Almeida S.R."/>
            <person name="Stajich J.E."/>
            <person name="Lopes-Bezerra L.M."/>
            <person name="Vasconcelos A.T."/>
            <person name="Felipe M.S."/>
        </authorList>
    </citation>
    <scope>NUCLEOTIDE SEQUENCE [LARGE SCALE GENOMIC DNA]</scope>
    <source>
        <strain evidence="2 3">1099-18</strain>
    </source>
</reference>
<evidence type="ECO:0000256" key="1">
    <source>
        <dbReference type="ARBA" id="ARBA00007865"/>
    </source>
</evidence>
<comment type="caution">
    <text evidence="2">The sequence shown here is derived from an EMBL/GenBank/DDBJ whole genome shotgun (WGS) entry which is preliminary data.</text>
</comment>
<evidence type="ECO:0000313" key="2">
    <source>
        <dbReference type="EMBL" id="KJR89698.1"/>
    </source>
</evidence>
<sequence>MDAAKLPNWKDMPKVEGKPHGCAWGLFDKDGVKDELGTLNLLTPDVVRQARDEIQTGRSVALNWGLDRLSEEAFGRHTLKHEIVDWRTKPSYPFYCYDDEISFNTQVGSQWDGLRHWGDSKAGYYYNGIHHDDLLSSGKLGIENWTKRGGIVGRGVLLDYVAYAARKGIAYSPMSGHAITVAQLDDMAKDANLVFRAGDILLVRTGWTKWYDEHSEEDHNKFVANAYAWIGVQGCEATLEWLWNHHFAAVGGDSNGFEVVPMDDNWRLHDFLLSYWGMPIGEMFDVEALAAECERQKRWSFFFTSAPLNLPGGVASPPNAVCIF</sequence>
<proteinExistence type="inferred from homology"/>
<dbReference type="GeneID" id="27668378"/>
<dbReference type="PANTHER" id="PTHR34861:SF11">
    <property type="entry name" value="CYCLASE"/>
    <property type="match status" value="1"/>
</dbReference>
<dbReference type="Gene3D" id="3.50.30.50">
    <property type="entry name" value="Putative cyclase"/>
    <property type="match status" value="1"/>
</dbReference>
<dbReference type="SUPFAM" id="SSF102198">
    <property type="entry name" value="Putative cyclase"/>
    <property type="match status" value="1"/>
</dbReference>
<evidence type="ECO:0000313" key="3">
    <source>
        <dbReference type="Proteomes" id="UP000033710"/>
    </source>
</evidence>